<name>A0A7W5HAS3_9BURK</name>
<accession>A0A7W5HAS3</accession>
<dbReference type="AlphaFoldDB" id="A0A7W5HAS3"/>
<organism evidence="1 2">
    <name type="scientific">Pseudoduganella umbonata</name>
    <dbReference type="NCBI Taxonomy" id="864828"/>
    <lineage>
        <taxon>Bacteria</taxon>
        <taxon>Pseudomonadati</taxon>
        <taxon>Pseudomonadota</taxon>
        <taxon>Betaproteobacteria</taxon>
        <taxon>Burkholderiales</taxon>
        <taxon>Oxalobacteraceae</taxon>
        <taxon>Telluria group</taxon>
        <taxon>Pseudoduganella</taxon>
    </lineage>
</organism>
<evidence type="ECO:0000313" key="1">
    <source>
        <dbReference type="EMBL" id="MBB3221695.1"/>
    </source>
</evidence>
<proteinExistence type="predicted"/>
<protein>
    <submittedName>
        <fullName evidence="1">Uncharacterized protein</fullName>
    </submittedName>
</protein>
<sequence length="39" mass="4605">MTRESATHPKTASEASLLHLVLVRMFRLAIRNILWRWLS</sequence>
<dbReference type="Proteomes" id="UP000584325">
    <property type="component" value="Unassembled WGS sequence"/>
</dbReference>
<gene>
    <name evidence="1" type="ORF">FHS02_002505</name>
</gene>
<reference evidence="1 2" key="1">
    <citation type="submission" date="2020-08" db="EMBL/GenBank/DDBJ databases">
        <title>Genomic Encyclopedia of Type Strains, Phase III (KMG-III): the genomes of soil and plant-associated and newly described type strains.</title>
        <authorList>
            <person name="Whitman W."/>
        </authorList>
    </citation>
    <scope>NUCLEOTIDE SEQUENCE [LARGE SCALE GENOMIC DNA]</scope>
    <source>
        <strain evidence="1 2">CECT 7753</strain>
    </source>
</reference>
<comment type="caution">
    <text evidence="1">The sequence shown here is derived from an EMBL/GenBank/DDBJ whole genome shotgun (WGS) entry which is preliminary data.</text>
</comment>
<dbReference type="EMBL" id="JACHXS010000004">
    <property type="protein sequence ID" value="MBB3221695.1"/>
    <property type="molecule type" value="Genomic_DNA"/>
</dbReference>
<evidence type="ECO:0000313" key="2">
    <source>
        <dbReference type="Proteomes" id="UP000584325"/>
    </source>
</evidence>